<gene>
    <name evidence="1" type="ORF">ASQ42_01920</name>
</gene>
<comment type="caution">
    <text evidence="1">The sequence shown here is derived from an EMBL/GenBank/DDBJ whole genome shotgun (WGS) entry which is preliminary data.</text>
</comment>
<proteinExistence type="predicted"/>
<protein>
    <submittedName>
        <fullName evidence="1">Uncharacterized protein</fullName>
    </submittedName>
</protein>
<sequence length="64" mass="7324">MALCLLAGCNQPPFRPLCPALVHYSPEEERAVARELHLHPDLKETPLFLLDYGNERHEIQKICS</sequence>
<keyword evidence="2" id="KW-1185">Reference proteome</keyword>
<accession>A0ABX4ZPE0</accession>
<evidence type="ECO:0000313" key="1">
    <source>
        <dbReference type="EMBL" id="POS64944.1"/>
    </source>
</evidence>
<dbReference type="EMBL" id="LMYI01000002">
    <property type="protein sequence ID" value="POS64944.1"/>
    <property type="molecule type" value="Genomic_DNA"/>
</dbReference>
<reference evidence="1 2" key="1">
    <citation type="submission" date="2018-02" db="EMBL/GenBank/DDBJ databases">
        <title>Draft genome sequences of four Parasaccharibacter apium strains isolated from honey bees.</title>
        <authorList>
            <person name="Corby-Harris V.L."/>
            <person name="Anderson K.E."/>
        </authorList>
    </citation>
    <scope>NUCLEOTIDE SEQUENCE [LARGE SCALE GENOMIC DNA]</scope>
    <source>
        <strain evidence="1 2">B8</strain>
    </source>
</reference>
<evidence type="ECO:0000313" key="2">
    <source>
        <dbReference type="Proteomes" id="UP000237218"/>
    </source>
</evidence>
<name>A0ABX4ZPE0_9PROT</name>
<organism evidence="1 2">
    <name type="scientific">Parasaccharibacter apium</name>
    <dbReference type="NCBI Taxonomy" id="1510841"/>
    <lineage>
        <taxon>Bacteria</taxon>
        <taxon>Pseudomonadati</taxon>
        <taxon>Pseudomonadota</taxon>
        <taxon>Alphaproteobacteria</taxon>
        <taxon>Acetobacterales</taxon>
        <taxon>Acetobacteraceae</taxon>
        <taxon>Parasaccharibacter</taxon>
    </lineage>
</organism>
<dbReference type="Proteomes" id="UP000237218">
    <property type="component" value="Unassembled WGS sequence"/>
</dbReference>